<dbReference type="AlphaFoldDB" id="A0A9D2N1S4"/>
<dbReference type="InterPro" id="IPR036052">
    <property type="entry name" value="TrpB-like_PALP_sf"/>
</dbReference>
<gene>
    <name evidence="4" type="ORF">H9704_10475</name>
</gene>
<evidence type="ECO:0000313" key="5">
    <source>
        <dbReference type="Proteomes" id="UP000823910"/>
    </source>
</evidence>
<dbReference type="InterPro" id="IPR001926">
    <property type="entry name" value="TrpB-like_PALP"/>
</dbReference>
<dbReference type="Proteomes" id="UP000823910">
    <property type="component" value="Unassembled WGS sequence"/>
</dbReference>
<protein>
    <submittedName>
        <fullName evidence="4">Pyridoxal-phosphate dependent enzyme</fullName>
    </submittedName>
</protein>
<name>A0A9D2N1S4_9FIRM</name>
<accession>A0A9D2N1S4</accession>
<proteinExistence type="predicted"/>
<feature type="domain" description="Tryptophan synthase beta chain-like PALP" evidence="3">
    <location>
        <begin position="63"/>
        <end position="135"/>
    </location>
</feature>
<dbReference type="EMBL" id="DWWT01000053">
    <property type="protein sequence ID" value="HJC06559.1"/>
    <property type="molecule type" value="Genomic_DNA"/>
</dbReference>
<organism evidence="4 5">
    <name type="scientific">Candidatus Enterocloster excrementipullorum</name>
    <dbReference type="NCBI Taxonomy" id="2838559"/>
    <lineage>
        <taxon>Bacteria</taxon>
        <taxon>Bacillati</taxon>
        <taxon>Bacillota</taxon>
        <taxon>Clostridia</taxon>
        <taxon>Lachnospirales</taxon>
        <taxon>Lachnospiraceae</taxon>
        <taxon>Enterocloster</taxon>
    </lineage>
</organism>
<dbReference type="GO" id="GO:1901605">
    <property type="term" value="P:alpha-amino acid metabolic process"/>
    <property type="evidence" value="ECO:0007669"/>
    <property type="project" value="UniProtKB-ARBA"/>
</dbReference>
<keyword evidence="2" id="KW-0663">Pyridoxal phosphate</keyword>
<comment type="cofactor">
    <cofactor evidence="1">
        <name>pyridoxal 5'-phosphate</name>
        <dbReference type="ChEBI" id="CHEBI:597326"/>
    </cofactor>
</comment>
<evidence type="ECO:0000256" key="2">
    <source>
        <dbReference type="ARBA" id="ARBA00022898"/>
    </source>
</evidence>
<evidence type="ECO:0000259" key="3">
    <source>
        <dbReference type="Pfam" id="PF00291"/>
    </source>
</evidence>
<evidence type="ECO:0000256" key="1">
    <source>
        <dbReference type="ARBA" id="ARBA00001933"/>
    </source>
</evidence>
<reference evidence="4" key="1">
    <citation type="journal article" date="2021" name="PeerJ">
        <title>Extensive microbial diversity within the chicken gut microbiome revealed by metagenomics and culture.</title>
        <authorList>
            <person name="Gilroy R."/>
            <person name="Ravi A."/>
            <person name="Getino M."/>
            <person name="Pursley I."/>
            <person name="Horton D.L."/>
            <person name="Alikhan N.F."/>
            <person name="Baker D."/>
            <person name="Gharbi K."/>
            <person name="Hall N."/>
            <person name="Watson M."/>
            <person name="Adriaenssens E.M."/>
            <person name="Foster-Nyarko E."/>
            <person name="Jarju S."/>
            <person name="Secka A."/>
            <person name="Antonio M."/>
            <person name="Oren A."/>
            <person name="Chaudhuri R.R."/>
            <person name="La Ragione R."/>
            <person name="Hildebrand F."/>
            <person name="Pallen M.J."/>
        </authorList>
    </citation>
    <scope>NUCLEOTIDE SEQUENCE</scope>
    <source>
        <strain evidence="4">CHK180-15479</strain>
    </source>
</reference>
<dbReference type="Pfam" id="PF00291">
    <property type="entry name" value="PALP"/>
    <property type="match status" value="1"/>
</dbReference>
<evidence type="ECO:0000313" key="4">
    <source>
        <dbReference type="EMBL" id="HJC06559.1"/>
    </source>
</evidence>
<reference evidence="4" key="2">
    <citation type="submission" date="2021-04" db="EMBL/GenBank/DDBJ databases">
        <authorList>
            <person name="Gilroy R."/>
        </authorList>
    </citation>
    <scope>NUCLEOTIDE SEQUENCE</scope>
    <source>
        <strain evidence="4">CHK180-15479</strain>
    </source>
</reference>
<dbReference type="SUPFAM" id="SSF53686">
    <property type="entry name" value="Tryptophan synthase beta subunit-like PLP-dependent enzymes"/>
    <property type="match status" value="1"/>
</dbReference>
<sequence length="150" mass="16759">MIFVCSRCKKEYGEEEAKWRCDCGGYLSCKREVSFKKEDIRPERFNMWRYDAAYPLKYEELAVTYQEGMTPLAECPKAPCRLRIKMDQLMPTGSFKDRGTVMVVNYLLKRGAKRIVEDSSGNAGASVAGYCALGGGGFGGTAIPGRICRP</sequence>
<dbReference type="Gene3D" id="3.40.50.1100">
    <property type="match status" value="2"/>
</dbReference>
<comment type="caution">
    <text evidence="4">The sequence shown here is derived from an EMBL/GenBank/DDBJ whole genome shotgun (WGS) entry which is preliminary data.</text>
</comment>